<evidence type="ECO:0000256" key="3">
    <source>
        <dbReference type="SAM" id="MobiDB-lite"/>
    </source>
</evidence>
<keyword evidence="6" id="KW-1185">Reference proteome</keyword>
<evidence type="ECO:0000256" key="1">
    <source>
        <dbReference type="ARBA" id="ARBA00022679"/>
    </source>
</evidence>
<dbReference type="InterPro" id="IPR002123">
    <property type="entry name" value="Plipid/glycerol_acylTrfase"/>
</dbReference>
<dbReference type="SMART" id="SM00563">
    <property type="entry name" value="PlsC"/>
    <property type="match status" value="1"/>
</dbReference>
<dbReference type="Proteomes" id="UP000218505">
    <property type="component" value="Chromosome"/>
</dbReference>
<protein>
    <submittedName>
        <fullName evidence="5">1-acyl-sn-glycerol-3-phosphate acyltransferase</fullName>
    </submittedName>
</protein>
<dbReference type="SUPFAM" id="SSF69593">
    <property type="entry name" value="Glycerol-3-phosphate (1)-acyltransferase"/>
    <property type="match status" value="1"/>
</dbReference>
<dbReference type="RefSeq" id="WP_096496616.1">
    <property type="nucleotide sequence ID" value="NZ_CP023445.1"/>
</dbReference>
<keyword evidence="2 5" id="KW-0012">Acyltransferase</keyword>
<evidence type="ECO:0000256" key="2">
    <source>
        <dbReference type="ARBA" id="ARBA00023315"/>
    </source>
</evidence>
<dbReference type="CDD" id="cd07989">
    <property type="entry name" value="LPLAT_AGPAT-like"/>
    <property type="match status" value="1"/>
</dbReference>
<dbReference type="GO" id="GO:0006654">
    <property type="term" value="P:phosphatidic acid biosynthetic process"/>
    <property type="evidence" value="ECO:0007669"/>
    <property type="project" value="TreeGrafter"/>
</dbReference>
<dbReference type="EMBL" id="CP023445">
    <property type="protein sequence ID" value="ATE56865.1"/>
    <property type="molecule type" value="Genomic_DNA"/>
</dbReference>
<feature type="domain" description="Phospholipid/glycerol acyltransferase" evidence="4">
    <location>
        <begin position="38"/>
        <end position="152"/>
    </location>
</feature>
<name>A0A290ZCZ0_9PSEU</name>
<evidence type="ECO:0000313" key="6">
    <source>
        <dbReference type="Proteomes" id="UP000218505"/>
    </source>
</evidence>
<evidence type="ECO:0000259" key="4">
    <source>
        <dbReference type="SMART" id="SM00563"/>
    </source>
</evidence>
<dbReference type="GO" id="GO:0003841">
    <property type="term" value="F:1-acylglycerol-3-phosphate O-acyltransferase activity"/>
    <property type="evidence" value="ECO:0007669"/>
    <property type="project" value="TreeGrafter"/>
</dbReference>
<accession>A0A290ZCZ0</accession>
<dbReference type="Pfam" id="PF01553">
    <property type="entry name" value="Acyltransferase"/>
    <property type="match status" value="1"/>
</dbReference>
<feature type="region of interest" description="Disordered" evidence="3">
    <location>
        <begin position="211"/>
        <end position="261"/>
    </location>
</feature>
<dbReference type="GO" id="GO:0005886">
    <property type="term" value="C:plasma membrane"/>
    <property type="evidence" value="ECO:0007669"/>
    <property type="project" value="TreeGrafter"/>
</dbReference>
<proteinExistence type="predicted"/>
<evidence type="ECO:0000313" key="5">
    <source>
        <dbReference type="EMBL" id="ATE56865.1"/>
    </source>
</evidence>
<dbReference type="PANTHER" id="PTHR10434">
    <property type="entry name" value="1-ACYL-SN-GLYCEROL-3-PHOSPHATE ACYLTRANSFERASE"/>
    <property type="match status" value="1"/>
</dbReference>
<dbReference type="PANTHER" id="PTHR10434:SF55">
    <property type="entry name" value="POSSIBLE ACYLTRANSFERASE"/>
    <property type="match status" value="1"/>
</dbReference>
<feature type="compositionally biased region" description="Basic and acidic residues" evidence="3">
    <location>
        <begin position="231"/>
        <end position="261"/>
    </location>
</feature>
<sequence length="261" mass="28842">MADLVYPPVIALAKTLFRALDLRIDIRGAEHVPTTGGAVLAVNHISYLDFILAGYGAHPAKRLVRFMAKEEIFRNKIAGPLMRGMKHISVDRSAGKESYEKALAALRSGEVVGIFPEGTTGRSYVVNTVKSGAIRLARAAGVPLIPMALWGTQRLLGKGTPRNLTQRHVPITIEIGAPFEPADETELRARMQELLDKAQREYPDDGVGQWWHPANLGGTAPTPEEVAVLEAKAREAREKRAQEKRDQEKRDQEKRAQEKRG</sequence>
<gene>
    <name evidence="5" type="ORF">CNX65_29225</name>
</gene>
<dbReference type="KEGG" id="apre:CNX65_29225"/>
<organism evidence="5 6">
    <name type="scientific">Actinosynnema pretiosum</name>
    <dbReference type="NCBI Taxonomy" id="42197"/>
    <lineage>
        <taxon>Bacteria</taxon>
        <taxon>Bacillati</taxon>
        <taxon>Actinomycetota</taxon>
        <taxon>Actinomycetes</taxon>
        <taxon>Pseudonocardiales</taxon>
        <taxon>Pseudonocardiaceae</taxon>
        <taxon>Actinosynnema</taxon>
    </lineage>
</organism>
<reference evidence="5" key="1">
    <citation type="submission" date="2017-09" db="EMBL/GenBank/DDBJ databases">
        <title>Complete Genome Sequence of ansamitocin-producing Bacterium Actinosynnema pretiosum X47.</title>
        <authorList>
            <person name="Cao G."/>
            <person name="Zong G."/>
            <person name="Zhong C."/>
            <person name="Fu J."/>
        </authorList>
    </citation>
    <scope>NUCLEOTIDE SEQUENCE [LARGE SCALE GENOMIC DNA]</scope>
    <source>
        <strain evidence="5">X47</strain>
    </source>
</reference>
<dbReference type="AlphaFoldDB" id="A0A290ZCZ0"/>
<keyword evidence="1" id="KW-0808">Transferase</keyword>